<evidence type="ECO:0000256" key="1">
    <source>
        <dbReference type="ARBA" id="ARBA00023015"/>
    </source>
</evidence>
<sequence length="284" mass="29244">MQPPTGPAPTAAAPRVGPPPPPPEVAAGVRERRLVETFTAVTDGLVSGCDVPELMSMLVEQAVELLDVTAAAVVLADAYRDGPTGPRGLTVAAASSQRARWFESFAVELASGPGVDCVATGRAVSVADLTTVPGRHRWPRVATTAGEVGFRAVHALPMRLREETVGALTLHHAEPHLLDATDLRLAQSLADATTVGLLHQRAAGRAGAVADALTLALEERRVVDQATGVLAAHGAVGPDAALVALRRYARSHDSRLVPLCRAVVDGRTVPAAILRPGATGTGAG</sequence>
<dbReference type="Pfam" id="PF13185">
    <property type="entry name" value="GAF_2"/>
    <property type="match status" value="1"/>
</dbReference>
<dbReference type="InterPro" id="IPR029016">
    <property type="entry name" value="GAF-like_dom_sf"/>
</dbReference>
<dbReference type="InterPro" id="IPR012074">
    <property type="entry name" value="GAF_ANTAR"/>
</dbReference>
<accession>A0ABV9YIY7</accession>
<dbReference type="RefSeq" id="WP_378035201.1">
    <property type="nucleotide sequence ID" value="NZ_JBHSIV010000005.1"/>
</dbReference>
<evidence type="ECO:0000259" key="4">
    <source>
        <dbReference type="PROSITE" id="PS50921"/>
    </source>
</evidence>
<feature type="region of interest" description="Disordered" evidence="3">
    <location>
        <begin position="1"/>
        <end position="24"/>
    </location>
</feature>
<name>A0ABV9YIY7_9PSEU</name>
<dbReference type="SUPFAM" id="SSF55781">
    <property type="entry name" value="GAF domain-like"/>
    <property type="match status" value="1"/>
</dbReference>
<dbReference type="SMART" id="SM00065">
    <property type="entry name" value="GAF"/>
    <property type="match status" value="1"/>
</dbReference>
<comment type="caution">
    <text evidence="5">The sequence shown here is derived from an EMBL/GenBank/DDBJ whole genome shotgun (WGS) entry which is preliminary data.</text>
</comment>
<dbReference type="InterPro" id="IPR036388">
    <property type="entry name" value="WH-like_DNA-bd_sf"/>
</dbReference>
<feature type="domain" description="ANTAR" evidence="4">
    <location>
        <begin position="203"/>
        <end position="264"/>
    </location>
</feature>
<dbReference type="EMBL" id="JBHSIV010000005">
    <property type="protein sequence ID" value="MFC5061847.1"/>
    <property type="molecule type" value="Genomic_DNA"/>
</dbReference>
<reference evidence="6" key="1">
    <citation type="journal article" date="2019" name="Int. J. Syst. Evol. Microbiol.">
        <title>The Global Catalogue of Microorganisms (GCM) 10K type strain sequencing project: providing services to taxonomists for standard genome sequencing and annotation.</title>
        <authorList>
            <consortium name="The Broad Institute Genomics Platform"/>
            <consortium name="The Broad Institute Genome Sequencing Center for Infectious Disease"/>
            <person name="Wu L."/>
            <person name="Ma J."/>
        </authorList>
    </citation>
    <scope>NUCLEOTIDE SEQUENCE [LARGE SCALE GENOMIC DNA]</scope>
    <source>
        <strain evidence="6">CGMCC 4.7093</strain>
    </source>
</reference>
<keyword evidence="1" id="KW-0805">Transcription regulation</keyword>
<gene>
    <name evidence="5" type="ORF">ACFPBZ_06495</name>
</gene>
<evidence type="ECO:0000256" key="2">
    <source>
        <dbReference type="ARBA" id="ARBA00023163"/>
    </source>
</evidence>
<proteinExistence type="predicted"/>
<dbReference type="Gene3D" id="1.10.10.10">
    <property type="entry name" value="Winged helix-like DNA-binding domain superfamily/Winged helix DNA-binding domain"/>
    <property type="match status" value="1"/>
</dbReference>
<dbReference type="InterPro" id="IPR003018">
    <property type="entry name" value="GAF"/>
</dbReference>
<dbReference type="Pfam" id="PF03861">
    <property type="entry name" value="ANTAR"/>
    <property type="match status" value="1"/>
</dbReference>
<keyword evidence="6" id="KW-1185">Reference proteome</keyword>
<evidence type="ECO:0000313" key="6">
    <source>
        <dbReference type="Proteomes" id="UP001595947"/>
    </source>
</evidence>
<protein>
    <submittedName>
        <fullName evidence="5">GAF and ANTAR domain-containing protein</fullName>
    </submittedName>
</protein>
<dbReference type="InterPro" id="IPR005561">
    <property type="entry name" value="ANTAR"/>
</dbReference>
<dbReference type="Proteomes" id="UP001595947">
    <property type="component" value="Unassembled WGS sequence"/>
</dbReference>
<dbReference type="Gene3D" id="3.30.450.40">
    <property type="match status" value="1"/>
</dbReference>
<dbReference type="SMART" id="SM01012">
    <property type="entry name" value="ANTAR"/>
    <property type="match status" value="1"/>
</dbReference>
<evidence type="ECO:0000256" key="3">
    <source>
        <dbReference type="SAM" id="MobiDB-lite"/>
    </source>
</evidence>
<dbReference type="PROSITE" id="PS50921">
    <property type="entry name" value="ANTAR"/>
    <property type="match status" value="1"/>
</dbReference>
<evidence type="ECO:0000313" key="5">
    <source>
        <dbReference type="EMBL" id="MFC5061847.1"/>
    </source>
</evidence>
<dbReference type="PIRSF" id="PIRSF036625">
    <property type="entry name" value="GAF_ANTAR"/>
    <property type="match status" value="1"/>
</dbReference>
<organism evidence="5 6">
    <name type="scientific">Actinomycetospora atypica</name>
    <dbReference type="NCBI Taxonomy" id="1290095"/>
    <lineage>
        <taxon>Bacteria</taxon>
        <taxon>Bacillati</taxon>
        <taxon>Actinomycetota</taxon>
        <taxon>Actinomycetes</taxon>
        <taxon>Pseudonocardiales</taxon>
        <taxon>Pseudonocardiaceae</taxon>
        <taxon>Actinomycetospora</taxon>
    </lineage>
</organism>
<keyword evidence="2" id="KW-0804">Transcription</keyword>